<reference evidence="3" key="1">
    <citation type="submission" date="2020-01" db="EMBL/GenBank/DDBJ databases">
        <authorList>
            <consortium name="DOE Joint Genome Institute"/>
            <person name="Haridas S."/>
            <person name="Albert R."/>
            <person name="Binder M."/>
            <person name="Bloem J."/>
            <person name="Labutti K."/>
            <person name="Salamov A."/>
            <person name="Andreopoulos B."/>
            <person name="Baker S.E."/>
            <person name="Barry K."/>
            <person name="Bills G."/>
            <person name="Bluhm B.H."/>
            <person name="Cannon C."/>
            <person name="Castanera R."/>
            <person name="Culley D.E."/>
            <person name="Daum C."/>
            <person name="Ezra D."/>
            <person name="Gonzalez J.B."/>
            <person name="Henrissat B."/>
            <person name="Kuo A."/>
            <person name="Liang C."/>
            <person name="Lipzen A."/>
            <person name="Lutzoni F."/>
            <person name="Magnuson J."/>
            <person name="Mondo S."/>
            <person name="Nolan M."/>
            <person name="Ohm R."/>
            <person name="Pangilinan J."/>
            <person name="Park H.-J."/>
            <person name="Ramirez L."/>
            <person name="Alfaro M."/>
            <person name="Sun H."/>
            <person name="Tritt A."/>
            <person name="Yoshinaga Y."/>
            <person name="Zwiers L.-H."/>
            <person name="Turgeon B.G."/>
            <person name="Goodwin S.B."/>
            <person name="Spatafora J.W."/>
            <person name="Crous P.W."/>
            <person name="Grigoriev I.V."/>
        </authorList>
    </citation>
    <scope>NUCLEOTIDE SEQUENCE</scope>
    <source>
        <strain evidence="3">CBS 342.82</strain>
    </source>
</reference>
<dbReference type="Proteomes" id="UP000504637">
    <property type="component" value="Unplaced"/>
</dbReference>
<keyword evidence="2" id="KW-1185">Reference proteome</keyword>
<protein>
    <submittedName>
        <fullName evidence="3">Uncharacterized protein</fullName>
    </submittedName>
</protein>
<dbReference type="AlphaFoldDB" id="A0A6J3M2U0"/>
<accession>A0A6J3M2U0</accession>
<evidence type="ECO:0000313" key="3">
    <source>
        <dbReference type="RefSeq" id="XP_033458288.1"/>
    </source>
</evidence>
<sequence>MDGAQIFDQFNLYTQVSSIPVDVQQCLLTIAQFGSTPDEVKQWYISVREHFGAAPPSQGTSLDDIVEPQLLEQVSVDPQRRVLEWLSPVSSHDWLYDTPAHAPTQLTTIREADEMPKRNKRRLSIMTPAFGAEELIASIQAQPKKARMGSLPKSKRGANGLPPRPLDMSLIAN</sequence>
<dbReference type="OrthoDB" id="10654323at2759"/>
<name>A0A6J3M2U0_9PEZI</name>
<gene>
    <name evidence="3" type="ORF">K489DRAFT_372173</name>
</gene>
<reference evidence="3" key="3">
    <citation type="submission" date="2025-08" db="UniProtKB">
        <authorList>
            <consortium name="RefSeq"/>
        </authorList>
    </citation>
    <scope>IDENTIFICATION</scope>
    <source>
        <strain evidence="3">CBS 342.82</strain>
    </source>
</reference>
<organism evidence="3">
    <name type="scientific">Dissoconium aciculare CBS 342.82</name>
    <dbReference type="NCBI Taxonomy" id="1314786"/>
    <lineage>
        <taxon>Eukaryota</taxon>
        <taxon>Fungi</taxon>
        <taxon>Dikarya</taxon>
        <taxon>Ascomycota</taxon>
        <taxon>Pezizomycotina</taxon>
        <taxon>Dothideomycetes</taxon>
        <taxon>Dothideomycetidae</taxon>
        <taxon>Mycosphaerellales</taxon>
        <taxon>Dissoconiaceae</taxon>
        <taxon>Dissoconium</taxon>
    </lineage>
</organism>
<dbReference type="RefSeq" id="XP_033458288.1">
    <property type="nucleotide sequence ID" value="XM_033603313.1"/>
</dbReference>
<proteinExistence type="predicted"/>
<evidence type="ECO:0000256" key="1">
    <source>
        <dbReference type="SAM" id="MobiDB-lite"/>
    </source>
</evidence>
<evidence type="ECO:0000313" key="2">
    <source>
        <dbReference type="Proteomes" id="UP000504637"/>
    </source>
</evidence>
<reference evidence="3" key="2">
    <citation type="submission" date="2020-04" db="EMBL/GenBank/DDBJ databases">
        <authorList>
            <consortium name="NCBI Genome Project"/>
        </authorList>
    </citation>
    <scope>NUCLEOTIDE SEQUENCE</scope>
    <source>
        <strain evidence="3">CBS 342.82</strain>
    </source>
</reference>
<dbReference type="GeneID" id="54361113"/>
<feature type="region of interest" description="Disordered" evidence="1">
    <location>
        <begin position="142"/>
        <end position="173"/>
    </location>
</feature>